<evidence type="ECO:0000313" key="2">
    <source>
        <dbReference type="EMBL" id="MBS2549498.1"/>
    </source>
</evidence>
<gene>
    <name evidence="2" type="ORF">KGQ19_21785</name>
</gene>
<protein>
    <recommendedName>
        <fullName evidence="4">Secreted protein</fullName>
    </recommendedName>
</protein>
<dbReference type="EMBL" id="JAAFYZ010000074">
    <property type="protein sequence ID" value="MBS2549498.1"/>
    <property type="molecule type" value="Genomic_DNA"/>
</dbReference>
<keyword evidence="1" id="KW-0732">Signal</keyword>
<reference evidence="2 3" key="1">
    <citation type="submission" date="2020-02" db="EMBL/GenBank/DDBJ databases">
        <title>Acidophilic actinobacteria isolated from forest soil.</title>
        <authorList>
            <person name="Golinska P."/>
        </authorList>
    </citation>
    <scope>NUCLEOTIDE SEQUENCE [LARGE SCALE GENOMIC DNA]</scope>
    <source>
        <strain evidence="2 3">NL8</strain>
    </source>
</reference>
<dbReference type="RefSeq" id="WP_212011057.1">
    <property type="nucleotide sequence ID" value="NZ_JAAFYZ010000074.1"/>
</dbReference>
<evidence type="ECO:0000313" key="3">
    <source>
        <dbReference type="Proteomes" id="UP000730482"/>
    </source>
</evidence>
<comment type="caution">
    <text evidence="2">The sequence shown here is derived from an EMBL/GenBank/DDBJ whole genome shotgun (WGS) entry which is preliminary data.</text>
</comment>
<evidence type="ECO:0008006" key="4">
    <source>
        <dbReference type="Google" id="ProtNLM"/>
    </source>
</evidence>
<feature type="chain" id="PRO_5045246055" description="Secreted protein" evidence="1">
    <location>
        <begin position="27"/>
        <end position="217"/>
    </location>
</feature>
<feature type="signal peptide" evidence="1">
    <location>
        <begin position="1"/>
        <end position="26"/>
    </location>
</feature>
<proteinExistence type="predicted"/>
<sequence>MRIRTLALTAFAVSGLVIGAAGQAGAATGGVLTVGSAGGTNVNVGDVLTGPISSDFLFTTSSGTIDCSTGAFSASATANGSAPGTATESITQLHADPSSCSSTIGGTTSVVSVELNGNATGTVTDGTSPTLAVTGLDEQVTLGTILGGNVTCDYGNNASGDAAINGSLTNSNNGISFATQNVALLSGSGLCPSSGTFAGAVGPITDTTQSAGLVFVN</sequence>
<evidence type="ECO:0000256" key="1">
    <source>
        <dbReference type="SAM" id="SignalP"/>
    </source>
</evidence>
<keyword evidence="3" id="KW-1185">Reference proteome</keyword>
<name>A0ABS5KTY7_9ACTN</name>
<organism evidence="2 3">
    <name type="scientific">Catenulispora pinistramenti</name>
    <dbReference type="NCBI Taxonomy" id="2705254"/>
    <lineage>
        <taxon>Bacteria</taxon>
        <taxon>Bacillati</taxon>
        <taxon>Actinomycetota</taxon>
        <taxon>Actinomycetes</taxon>
        <taxon>Catenulisporales</taxon>
        <taxon>Catenulisporaceae</taxon>
        <taxon>Catenulispora</taxon>
    </lineage>
</organism>
<dbReference type="Proteomes" id="UP000730482">
    <property type="component" value="Unassembled WGS sequence"/>
</dbReference>
<accession>A0ABS5KTY7</accession>